<dbReference type="PROSITE" id="PS50048">
    <property type="entry name" value="ZN2_CY6_FUNGAL_2"/>
    <property type="match status" value="1"/>
</dbReference>
<feature type="compositionally biased region" description="Polar residues" evidence="7">
    <location>
        <begin position="293"/>
        <end position="305"/>
    </location>
</feature>
<feature type="compositionally biased region" description="Low complexity" evidence="7">
    <location>
        <begin position="265"/>
        <end position="279"/>
    </location>
</feature>
<evidence type="ECO:0000256" key="4">
    <source>
        <dbReference type="ARBA" id="ARBA00023125"/>
    </source>
</evidence>
<feature type="region of interest" description="Disordered" evidence="7">
    <location>
        <begin position="79"/>
        <end position="149"/>
    </location>
</feature>
<dbReference type="InterPro" id="IPR036864">
    <property type="entry name" value="Zn2-C6_fun-type_DNA-bd_sf"/>
</dbReference>
<keyword evidence="10" id="KW-1185">Reference proteome</keyword>
<dbReference type="GO" id="GO:0008270">
    <property type="term" value="F:zinc ion binding"/>
    <property type="evidence" value="ECO:0007669"/>
    <property type="project" value="InterPro"/>
</dbReference>
<keyword evidence="3" id="KW-0805">Transcription regulation</keyword>
<feature type="compositionally biased region" description="Polar residues" evidence="7">
    <location>
        <begin position="24"/>
        <end position="42"/>
    </location>
</feature>
<evidence type="ECO:0000256" key="3">
    <source>
        <dbReference type="ARBA" id="ARBA00023015"/>
    </source>
</evidence>
<dbReference type="InterPro" id="IPR007219">
    <property type="entry name" value="XnlR_reg_dom"/>
</dbReference>
<keyword evidence="4" id="KW-0238">DNA-binding</keyword>
<name>A0A0D2J0C8_9EURO</name>
<dbReference type="VEuPathDB" id="FungiDB:Z518_00164"/>
<protein>
    <submittedName>
        <fullName evidence="9">Rhinocladiella mackenziei CBS 650.93 unplaced genomic scaffold supercont1.1, whole genome shotgun sequence</fullName>
    </submittedName>
</protein>
<dbReference type="Pfam" id="PF04082">
    <property type="entry name" value="Fungal_trans"/>
    <property type="match status" value="1"/>
</dbReference>
<evidence type="ECO:0000256" key="2">
    <source>
        <dbReference type="ARBA" id="ARBA00022723"/>
    </source>
</evidence>
<evidence type="ECO:0000259" key="8">
    <source>
        <dbReference type="PROSITE" id="PS50048"/>
    </source>
</evidence>
<dbReference type="PANTHER" id="PTHR47338">
    <property type="entry name" value="ZN(II)2CYS6 TRANSCRIPTION FACTOR (EUROFUNG)-RELATED"/>
    <property type="match status" value="1"/>
</dbReference>
<evidence type="ECO:0000256" key="7">
    <source>
        <dbReference type="SAM" id="MobiDB-lite"/>
    </source>
</evidence>
<organism evidence="9 10">
    <name type="scientific">Rhinocladiella mackenziei CBS 650.93</name>
    <dbReference type="NCBI Taxonomy" id="1442369"/>
    <lineage>
        <taxon>Eukaryota</taxon>
        <taxon>Fungi</taxon>
        <taxon>Dikarya</taxon>
        <taxon>Ascomycota</taxon>
        <taxon>Pezizomycotina</taxon>
        <taxon>Eurotiomycetes</taxon>
        <taxon>Chaetothyriomycetidae</taxon>
        <taxon>Chaetothyriales</taxon>
        <taxon>Herpotrichiellaceae</taxon>
        <taxon>Rhinocladiella</taxon>
    </lineage>
</organism>
<keyword evidence="5" id="KW-0804">Transcription</keyword>
<evidence type="ECO:0000313" key="9">
    <source>
        <dbReference type="EMBL" id="KIX09086.1"/>
    </source>
</evidence>
<dbReference type="GO" id="GO:0000981">
    <property type="term" value="F:DNA-binding transcription factor activity, RNA polymerase II-specific"/>
    <property type="evidence" value="ECO:0007669"/>
    <property type="project" value="InterPro"/>
</dbReference>
<dbReference type="InterPro" id="IPR001138">
    <property type="entry name" value="Zn2Cys6_DnaBD"/>
</dbReference>
<gene>
    <name evidence="9" type="ORF">Z518_00164</name>
</gene>
<dbReference type="RefSeq" id="XP_013276222.1">
    <property type="nucleotide sequence ID" value="XM_013420768.1"/>
</dbReference>
<sequence length="917" mass="102165">MATSVVLPTDLRFREWHDTRDTSRPCSTIRDSSNLSMGSMAQSPVGAEPSRDTFPHKPQLPSFSNFLSGAGRADLQFSLGGPGPNRGDHGLINNIPLGHHATQPQPPGHGPSDQNRAHPFDTVSLPRGGGGGGYPDSNPGSFWPSLTSSPVDRHATLPRLLALGPAPDRAHGRVLVREENIPGKGLCYIYDDGSVCPKAINGDTVNPKWGTTKAGKPRKRLGQACNTCREKKIKCDPNVPKCAQCQKFGRECKFDSTPRASSKQSGSVPSTYSSSYSSSAEQMLEKLPPRRGSTASTEITAQDLSYSKDGPPSSILSPETQMPPASEDTMGNEDGKDDRPLPKKPRFSASPRPISEGWPSDSMGTESVSGSIASPPATRHFSWQTDPYELDRDMTLYYINKYFANSDSVANCMLPKRAFIRWVKSTYSKSLADKMLLYAILAMGTAFSRRPGWETHRPLFLDIVHEAVLKSADQFSLQLIQTRLILALLAFSQGQYTRAWDFCGAALRTAFGMRFNTEEGVSAGKDDQELDFGFDFSTLVECRRRTFWATYIMDRFNGCCLASAPAVYRSECRIRLPCTQEAYEKGEDIPVTAFDLETTHSKASAENDRLHEEVSQVGLLGYLVQIATIFNDVMDRMSRNMSLALIKYDQAHEMFYHDTMHRLHSWDKLLRKHLHTSGDGGDRRSEPVGGLHILYHYTAMLLHRYVRHAEIGPHPIRVHVTGAYEHARLMLEIVQRLSNDEEKNTPFFRFATTNPFSGFAITAALDVITAAGTLSDLMDNKSPMLSLISSGLEALEGLVDYWHSARQQRDMIKDRFGALLSATKRASDFNGAFYFGKPMQSPCGLEQDIVYGLPRMRYFQALGWEDRIHNEGDFHRLDDIDNNTDSSNTTKDREQERDGDRDTERDKWPSAPVKIES</sequence>
<dbReference type="PANTHER" id="PTHR47338:SF11">
    <property type="entry name" value="ZN(II)2CYS6 TRANSCRIPTION FACTOR (EUROFUNG)"/>
    <property type="match status" value="1"/>
</dbReference>
<dbReference type="STRING" id="1442369.A0A0D2J0C8"/>
<accession>A0A0D2J0C8</accession>
<dbReference type="Gene3D" id="4.10.240.10">
    <property type="entry name" value="Zn(2)-C6 fungal-type DNA-binding domain"/>
    <property type="match status" value="1"/>
</dbReference>
<dbReference type="GO" id="GO:0005634">
    <property type="term" value="C:nucleus"/>
    <property type="evidence" value="ECO:0007669"/>
    <property type="project" value="UniProtKB-SubCell"/>
</dbReference>
<dbReference type="SMART" id="SM00066">
    <property type="entry name" value="GAL4"/>
    <property type="match status" value="1"/>
</dbReference>
<evidence type="ECO:0000256" key="6">
    <source>
        <dbReference type="ARBA" id="ARBA00023242"/>
    </source>
</evidence>
<proteinExistence type="predicted"/>
<dbReference type="Pfam" id="PF00172">
    <property type="entry name" value="Zn_clus"/>
    <property type="match status" value="1"/>
</dbReference>
<keyword evidence="2" id="KW-0479">Metal-binding</keyword>
<keyword evidence="6" id="KW-0539">Nucleus</keyword>
<evidence type="ECO:0000313" key="10">
    <source>
        <dbReference type="Proteomes" id="UP000053617"/>
    </source>
</evidence>
<dbReference type="PROSITE" id="PS00463">
    <property type="entry name" value="ZN2_CY6_FUNGAL_1"/>
    <property type="match status" value="1"/>
</dbReference>
<dbReference type="OrthoDB" id="5426798at2759"/>
<dbReference type="GO" id="GO:0003677">
    <property type="term" value="F:DNA binding"/>
    <property type="evidence" value="ECO:0007669"/>
    <property type="project" value="UniProtKB-KW"/>
</dbReference>
<dbReference type="EMBL" id="KN847475">
    <property type="protein sequence ID" value="KIX09086.1"/>
    <property type="molecule type" value="Genomic_DNA"/>
</dbReference>
<dbReference type="SUPFAM" id="SSF57701">
    <property type="entry name" value="Zn2/Cys6 DNA-binding domain"/>
    <property type="match status" value="1"/>
</dbReference>
<feature type="region of interest" description="Disordered" evidence="7">
    <location>
        <begin position="875"/>
        <end position="917"/>
    </location>
</feature>
<comment type="subcellular location">
    <subcellularLocation>
        <location evidence="1">Nucleus</location>
    </subcellularLocation>
</comment>
<feature type="region of interest" description="Disordered" evidence="7">
    <location>
        <begin position="21"/>
        <end position="52"/>
    </location>
</feature>
<dbReference type="SMART" id="SM00906">
    <property type="entry name" value="Fungal_trans"/>
    <property type="match status" value="1"/>
</dbReference>
<dbReference type="InterPro" id="IPR050815">
    <property type="entry name" value="TF_fung"/>
</dbReference>
<feature type="compositionally biased region" description="Basic and acidic residues" evidence="7">
    <location>
        <begin position="890"/>
        <end position="908"/>
    </location>
</feature>
<dbReference type="GO" id="GO:0006351">
    <property type="term" value="P:DNA-templated transcription"/>
    <property type="evidence" value="ECO:0007669"/>
    <property type="project" value="InterPro"/>
</dbReference>
<feature type="compositionally biased region" description="Polar residues" evidence="7">
    <location>
        <begin position="362"/>
        <end position="372"/>
    </location>
</feature>
<dbReference type="GeneID" id="25288235"/>
<evidence type="ECO:0000256" key="1">
    <source>
        <dbReference type="ARBA" id="ARBA00004123"/>
    </source>
</evidence>
<dbReference type="AlphaFoldDB" id="A0A0D2J0C8"/>
<feature type="region of interest" description="Disordered" evidence="7">
    <location>
        <begin position="254"/>
        <end position="375"/>
    </location>
</feature>
<dbReference type="HOGENOM" id="CLU_008335_0_0_1"/>
<reference evidence="9 10" key="1">
    <citation type="submission" date="2015-01" db="EMBL/GenBank/DDBJ databases">
        <title>The Genome Sequence of Rhinocladiella mackenzie CBS 650.93.</title>
        <authorList>
            <consortium name="The Broad Institute Genomics Platform"/>
            <person name="Cuomo C."/>
            <person name="de Hoog S."/>
            <person name="Gorbushina A."/>
            <person name="Stielow B."/>
            <person name="Teixiera M."/>
            <person name="Abouelleil A."/>
            <person name="Chapman S.B."/>
            <person name="Priest M."/>
            <person name="Young S.K."/>
            <person name="Wortman J."/>
            <person name="Nusbaum C."/>
            <person name="Birren B."/>
        </authorList>
    </citation>
    <scope>NUCLEOTIDE SEQUENCE [LARGE SCALE GENOMIC DNA]</scope>
    <source>
        <strain evidence="9 10">CBS 650.93</strain>
    </source>
</reference>
<dbReference type="Proteomes" id="UP000053617">
    <property type="component" value="Unassembled WGS sequence"/>
</dbReference>
<feature type="domain" description="Zn(2)-C6 fungal-type" evidence="8">
    <location>
        <begin position="224"/>
        <end position="254"/>
    </location>
</feature>
<evidence type="ECO:0000256" key="5">
    <source>
        <dbReference type="ARBA" id="ARBA00023163"/>
    </source>
</evidence>
<feature type="compositionally biased region" description="Polar residues" evidence="7">
    <location>
        <begin position="138"/>
        <end position="149"/>
    </location>
</feature>
<dbReference type="CDD" id="cd12148">
    <property type="entry name" value="fungal_TF_MHR"/>
    <property type="match status" value="1"/>
</dbReference>
<dbReference type="CDD" id="cd00067">
    <property type="entry name" value="GAL4"/>
    <property type="match status" value="1"/>
</dbReference>